<evidence type="ECO:0000313" key="1">
    <source>
        <dbReference type="EMBL" id="KAJ7521341.1"/>
    </source>
</evidence>
<sequence length="139" mass="16229">MVDSPQIRFSSKLQAFYQEVRDERRRPCWEHTRCHSRLWAAASCSTERLEVLDDEQHVLSFRVLGGEHRLQNYHSVTTLHDHEADGRPETLVIESYVVDVPKGNTKEDTSTFTNTLVRCNLRSLAKLAESVTYRLHRMM</sequence>
<keyword evidence="2" id="KW-1185">Reference proteome</keyword>
<protein>
    <submittedName>
        <fullName evidence="1">Uncharacterized protein</fullName>
    </submittedName>
</protein>
<dbReference type="Proteomes" id="UP001162992">
    <property type="component" value="Chromosome 19"/>
</dbReference>
<evidence type="ECO:0000313" key="2">
    <source>
        <dbReference type="Proteomes" id="UP001162992"/>
    </source>
</evidence>
<gene>
    <name evidence="1" type="ORF">O6H91_19G048700</name>
</gene>
<proteinExistence type="predicted"/>
<accession>A0ACC2AV46</accession>
<dbReference type="EMBL" id="CM055110">
    <property type="protein sequence ID" value="KAJ7521341.1"/>
    <property type="molecule type" value="Genomic_DNA"/>
</dbReference>
<organism evidence="1 2">
    <name type="scientific">Diphasiastrum complanatum</name>
    <name type="common">Issler's clubmoss</name>
    <name type="synonym">Lycopodium complanatum</name>
    <dbReference type="NCBI Taxonomy" id="34168"/>
    <lineage>
        <taxon>Eukaryota</taxon>
        <taxon>Viridiplantae</taxon>
        <taxon>Streptophyta</taxon>
        <taxon>Embryophyta</taxon>
        <taxon>Tracheophyta</taxon>
        <taxon>Lycopodiopsida</taxon>
        <taxon>Lycopodiales</taxon>
        <taxon>Lycopodiaceae</taxon>
        <taxon>Lycopodioideae</taxon>
        <taxon>Diphasiastrum</taxon>
    </lineage>
</organism>
<name>A0ACC2AV46_DIPCM</name>
<comment type="caution">
    <text evidence="1">The sequence shown here is derived from an EMBL/GenBank/DDBJ whole genome shotgun (WGS) entry which is preliminary data.</text>
</comment>
<reference evidence="2" key="1">
    <citation type="journal article" date="2024" name="Proc. Natl. Acad. Sci. U.S.A.">
        <title>Extraordinary preservation of gene collinearity over three hundred million years revealed in homosporous lycophytes.</title>
        <authorList>
            <person name="Li C."/>
            <person name="Wickell D."/>
            <person name="Kuo L.Y."/>
            <person name="Chen X."/>
            <person name="Nie B."/>
            <person name="Liao X."/>
            <person name="Peng D."/>
            <person name="Ji J."/>
            <person name="Jenkins J."/>
            <person name="Williams M."/>
            <person name="Shu S."/>
            <person name="Plott C."/>
            <person name="Barry K."/>
            <person name="Rajasekar S."/>
            <person name="Grimwood J."/>
            <person name="Han X."/>
            <person name="Sun S."/>
            <person name="Hou Z."/>
            <person name="He W."/>
            <person name="Dai G."/>
            <person name="Sun C."/>
            <person name="Schmutz J."/>
            <person name="Leebens-Mack J.H."/>
            <person name="Li F.W."/>
            <person name="Wang L."/>
        </authorList>
    </citation>
    <scope>NUCLEOTIDE SEQUENCE [LARGE SCALE GENOMIC DNA]</scope>
    <source>
        <strain evidence="2">cv. PW_Plant_1</strain>
    </source>
</reference>